<dbReference type="EMBL" id="MT142737">
    <property type="protein sequence ID" value="QJA87864.1"/>
    <property type="molecule type" value="Genomic_DNA"/>
</dbReference>
<organism evidence="1">
    <name type="scientific">viral metagenome</name>
    <dbReference type="NCBI Taxonomy" id="1070528"/>
    <lineage>
        <taxon>unclassified sequences</taxon>
        <taxon>metagenomes</taxon>
        <taxon>organismal metagenomes</taxon>
    </lineage>
</organism>
<accession>A0A6M3L2W2</accession>
<evidence type="ECO:0000313" key="1">
    <source>
        <dbReference type="EMBL" id="QJA87864.1"/>
    </source>
</evidence>
<protein>
    <submittedName>
        <fullName evidence="1">Putative co-chaperone GroES</fullName>
    </submittedName>
</protein>
<sequence length="676" mass="77174">MAIDEQEQQLIEKGRWEEPTETEALELKDILFTEQILGLNIAEYLEDEQLAKIGAQVHLDYEIDKTSCSDWWERTEPAIELAMLTMEAKEEDWMAKVKYPLLTVAALQFSARAMPNIIKGKDIVKCKIIGRDVLVTSDGQEVKGGKTTIKNRISDHMSWQLSEQMEEWTENVDKGLICLPIVGEEWKKTYFDPVLKRNVSTRVPSDKMVMNYWAKSADTASRLTEKIDWYPNEVEEKKRSGYLLDIDLPTDSHDDSKKDSQDEDAPIRFLEQHRWLDLDEDGYKEPYVVTIHKSSQKVVRIYHRYDLDKVERAGDRISKISPISYYTQTVFYHSPDGGSRGMGLGNLLRPINESINNILNNILNAGTLHSNQSGFIGTTPRGAKNLMGSIKLKLGQWLHMNMPGDDLKKAIVPLPTKEPSNVLFLLMGSLIEAGEKIASVSEIMAGQSPGANTQPTTILALIEQGSKAFSSVYVRYHRGLKSEFKKLYRLNSIYLDEKEYFTVLDNEKAIGKIDYNIEGLDVVPVSNPNEISDTQKMLRAETLKTLLGQGFKDQAIRKRYLEMTAEITGIENVQEFLLTEEDLSRTPPEVQLEMDKQNLEERKFQWSMITGRYKILKDWAAAAKFTAEAEAVEPGRQIDQYRMELDAINKESERMFKTQMQEKTERAKAAQQGAMP</sequence>
<name>A0A6M3L2W2_9ZZZZ</name>
<reference evidence="1" key="1">
    <citation type="submission" date="2020-03" db="EMBL/GenBank/DDBJ databases">
        <title>The deep terrestrial virosphere.</title>
        <authorList>
            <person name="Holmfeldt K."/>
            <person name="Nilsson E."/>
            <person name="Simone D."/>
            <person name="Lopez-Fernandez M."/>
            <person name="Wu X."/>
            <person name="de Brujin I."/>
            <person name="Lundin D."/>
            <person name="Andersson A."/>
            <person name="Bertilsson S."/>
            <person name="Dopson M."/>
        </authorList>
    </citation>
    <scope>NUCLEOTIDE SEQUENCE</scope>
    <source>
        <strain evidence="1">MM415B02878</strain>
    </source>
</reference>
<proteinExistence type="predicted"/>
<dbReference type="AlphaFoldDB" id="A0A6M3L2W2"/>
<gene>
    <name evidence="1" type="ORF">MM415B02878_0012</name>
</gene>